<evidence type="ECO:0000313" key="5">
    <source>
        <dbReference type="Proteomes" id="UP001153737"/>
    </source>
</evidence>
<dbReference type="PROSITE" id="PS50292">
    <property type="entry name" value="PEROXIDASE_3"/>
    <property type="match status" value="1"/>
</dbReference>
<dbReference type="Gene3D" id="1.10.640.10">
    <property type="entry name" value="Haem peroxidase domain superfamily, animal type"/>
    <property type="match status" value="1"/>
</dbReference>
<keyword evidence="2" id="KW-0349">Heme</keyword>
<keyword evidence="1" id="KW-0560">Oxidoreductase</keyword>
<keyword evidence="3" id="KW-0732">Signal</keyword>
<accession>A0A9N9X2J5</accession>
<reference evidence="4" key="2">
    <citation type="submission" date="2022-10" db="EMBL/GenBank/DDBJ databases">
        <authorList>
            <consortium name="ENA_rothamsted_submissions"/>
            <consortium name="culmorum"/>
            <person name="King R."/>
        </authorList>
    </citation>
    <scope>NUCLEOTIDE SEQUENCE</scope>
</reference>
<keyword evidence="1" id="KW-0575">Peroxidase</keyword>
<dbReference type="InterPro" id="IPR019791">
    <property type="entry name" value="Haem_peroxidase_animal"/>
</dbReference>
<dbReference type="GO" id="GO:0004601">
    <property type="term" value="F:peroxidase activity"/>
    <property type="evidence" value="ECO:0007669"/>
    <property type="project" value="UniProtKB-KW"/>
</dbReference>
<evidence type="ECO:0000256" key="2">
    <source>
        <dbReference type="PIRSR" id="PIRSR619791-2"/>
    </source>
</evidence>
<dbReference type="FunFam" id="1.10.640.10:FF:000009">
    <property type="entry name" value="Peroxidase, isoform B"/>
    <property type="match status" value="1"/>
</dbReference>
<dbReference type="PANTHER" id="PTHR11475:SF86">
    <property type="entry name" value="PEROXIDASE"/>
    <property type="match status" value="1"/>
</dbReference>
<gene>
    <name evidence="4" type="ORF">PHAECO_LOCUS5664</name>
</gene>
<evidence type="ECO:0008006" key="6">
    <source>
        <dbReference type="Google" id="ProtNLM"/>
    </source>
</evidence>
<dbReference type="AlphaFoldDB" id="A0A9N9X2J5"/>
<dbReference type="InterPro" id="IPR010255">
    <property type="entry name" value="Haem_peroxidase_sf"/>
</dbReference>
<dbReference type="Pfam" id="PF03098">
    <property type="entry name" value="An_peroxidase"/>
    <property type="match status" value="1"/>
</dbReference>
<evidence type="ECO:0000313" key="4">
    <source>
        <dbReference type="EMBL" id="CAG9818166.1"/>
    </source>
</evidence>
<dbReference type="InterPro" id="IPR037120">
    <property type="entry name" value="Haem_peroxidase_sf_animal"/>
</dbReference>
<feature type="chain" id="PRO_5040449868" description="Peroxidase" evidence="3">
    <location>
        <begin position="19"/>
        <end position="690"/>
    </location>
</feature>
<sequence length="690" mass="77098">MTMLALVATMFILQTASSLATQQFHPAYNVFLQNPSRSHVFAAPFPNNGIQDGPQPIPSSVYGGSSYFGNNLGSFGAAPAIAQDSSTLGCGTPPATCPNSKYRSYDGSCNNLRNPVLGTPNTRYARLLPANYGDGISTPTLSRSGNDLPLSRSVSLIMYPDVQIEDPIWTLNAMQYGQIITHDMSMIAGSTQAQPHQTKCCSPDGQLLQFANIPEHCYPIVLPNNDPSHAQSNARCMNFVRTITDRDRGCVGGSQPAEQLTAVNHYLDLSIVYGNNDQVNQQVRQFQGGRLRVDVRGGQEWPPRSLNASGICTIQSPQEACYLAGDARVNQNPQLTLLQIVLLREHNRLADTLAKLNPHWDDETIFQEARKINIAQHQFISYYEWLPIFIGLENSVKNQILYQTRDFVNDYEESVDPTILNEHATAAFRFFHSLIAGNLDLVTEKRTSYGSLRLSDWFNRPQILEEGNNFDELARGLNTQPQLGSDVYHDSEITQFLFRAGQPFGSDLKSFDVQRNRDHGLASYNDYRQFCGLPKAHTFQDFLDVISQKNVEKLMGLYEGPEDVDLTVGGTLETLVPGTLAGPTFLCILTEQFYRTRKGDRFFFENQGDTGFTLKQLNEIRKTSISRLLCDNSYNVRAMQPKGFERISHRNAIVPCEALPAVDLSLWKDIQGGGIVSDQYHLSPQFFFKK</sequence>
<feature type="binding site" description="axial binding residue" evidence="2">
    <location>
        <position position="432"/>
    </location>
    <ligand>
        <name>heme b</name>
        <dbReference type="ChEBI" id="CHEBI:60344"/>
    </ligand>
    <ligandPart>
        <name>Fe</name>
        <dbReference type="ChEBI" id="CHEBI:18248"/>
    </ligandPart>
</feature>
<dbReference type="GO" id="GO:0046872">
    <property type="term" value="F:metal ion binding"/>
    <property type="evidence" value="ECO:0007669"/>
    <property type="project" value="UniProtKB-KW"/>
</dbReference>
<dbReference type="Proteomes" id="UP001153737">
    <property type="component" value="Chromosome 17"/>
</dbReference>
<dbReference type="PANTHER" id="PTHR11475">
    <property type="entry name" value="OXIDASE/PEROXIDASE"/>
    <property type="match status" value="1"/>
</dbReference>
<proteinExistence type="predicted"/>
<reference evidence="4" key="1">
    <citation type="submission" date="2022-01" db="EMBL/GenBank/DDBJ databases">
        <authorList>
            <person name="King R."/>
        </authorList>
    </citation>
    <scope>NUCLEOTIDE SEQUENCE</scope>
</reference>
<name>A0A9N9X2J5_PHACE</name>
<keyword evidence="5" id="KW-1185">Reference proteome</keyword>
<keyword evidence="2" id="KW-0408">Iron</keyword>
<dbReference type="GO" id="GO:0006979">
    <property type="term" value="P:response to oxidative stress"/>
    <property type="evidence" value="ECO:0007669"/>
    <property type="project" value="InterPro"/>
</dbReference>
<dbReference type="OrthoDB" id="823504at2759"/>
<dbReference type="GO" id="GO:0020037">
    <property type="term" value="F:heme binding"/>
    <property type="evidence" value="ECO:0007669"/>
    <property type="project" value="InterPro"/>
</dbReference>
<evidence type="ECO:0000256" key="1">
    <source>
        <dbReference type="ARBA" id="ARBA00022559"/>
    </source>
</evidence>
<evidence type="ECO:0000256" key="3">
    <source>
        <dbReference type="SAM" id="SignalP"/>
    </source>
</evidence>
<dbReference type="PRINTS" id="PR00457">
    <property type="entry name" value="ANPEROXIDASE"/>
</dbReference>
<dbReference type="EMBL" id="OU896723">
    <property type="protein sequence ID" value="CAG9818166.1"/>
    <property type="molecule type" value="Genomic_DNA"/>
</dbReference>
<dbReference type="CDD" id="cd09823">
    <property type="entry name" value="peroxinectin_like"/>
    <property type="match status" value="1"/>
</dbReference>
<dbReference type="SUPFAM" id="SSF48113">
    <property type="entry name" value="Heme-dependent peroxidases"/>
    <property type="match status" value="1"/>
</dbReference>
<protein>
    <recommendedName>
        <fullName evidence="6">Peroxidase</fullName>
    </recommendedName>
</protein>
<feature type="signal peptide" evidence="3">
    <location>
        <begin position="1"/>
        <end position="18"/>
    </location>
</feature>
<organism evidence="4 5">
    <name type="scientific">Phaedon cochleariae</name>
    <name type="common">Mustard beetle</name>
    <dbReference type="NCBI Taxonomy" id="80249"/>
    <lineage>
        <taxon>Eukaryota</taxon>
        <taxon>Metazoa</taxon>
        <taxon>Ecdysozoa</taxon>
        <taxon>Arthropoda</taxon>
        <taxon>Hexapoda</taxon>
        <taxon>Insecta</taxon>
        <taxon>Pterygota</taxon>
        <taxon>Neoptera</taxon>
        <taxon>Endopterygota</taxon>
        <taxon>Coleoptera</taxon>
        <taxon>Polyphaga</taxon>
        <taxon>Cucujiformia</taxon>
        <taxon>Chrysomeloidea</taxon>
        <taxon>Chrysomelidae</taxon>
        <taxon>Chrysomelinae</taxon>
        <taxon>Chrysomelini</taxon>
        <taxon>Phaedon</taxon>
    </lineage>
</organism>
<keyword evidence="2" id="KW-0479">Metal-binding</keyword>